<evidence type="ECO:0000313" key="2">
    <source>
        <dbReference type="Proteomes" id="UP000006320"/>
    </source>
</evidence>
<dbReference type="AlphaFoldDB" id="A0AAV3UVE8"/>
<evidence type="ECO:0000313" key="1">
    <source>
        <dbReference type="EMBL" id="GAC09203.1"/>
    </source>
</evidence>
<sequence>MVMNSRQNLKKDHVCYQTIDYRTPDSDLRVQQNEILYP</sequence>
<accession>A0AAV3UVE8</accession>
<gene>
    <name evidence="1" type="ORF">GCHA_1242</name>
</gene>
<dbReference type="EMBL" id="BAEM01000020">
    <property type="protein sequence ID" value="GAC09203.1"/>
    <property type="molecule type" value="Genomic_DNA"/>
</dbReference>
<reference evidence="1 2" key="1">
    <citation type="journal article" date="2017" name="Antonie Van Leeuwenhoek">
        <title>Rhizobium rhizosphaerae sp. nov., a novel species isolated from rice rhizosphere.</title>
        <authorList>
            <person name="Zhao J.J."/>
            <person name="Zhang J."/>
            <person name="Zhang R.J."/>
            <person name="Zhang C.W."/>
            <person name="Yin H.Q."/>
            <person name="Zhang X.X."/>
        </authorList>
    </citation>
    <scope>NUCLEOTIDE SEQUENCE [LARGE SCALE GENOMIC DNA]</scope>
    <source>
        <strain evidence="1 2">S18K6</strain>
    </source>
</reference>
<proteinExistence type="predicted"/>
<name>A0AAV3UVE8_9ALTE</name>
<comment type="caution">
    <text evidence="1">The sequence shown here is derived from an EMBL/GenBank/DDBJ whole genome shotgun (WGS) entry which is preliminary data.</text>
</comment>
<organism evidence="1 2">
    <name type="scientific">Paraglaciecola chathamensis S18K6</name>
    <dbReference type="NCBI Taxonomy" id="1127672"/>
    <lineage>
        <taxon>Bacteria</taxon>
        <taxon>Pseudomonadati</taxon>
        <taxon>Pseudomonadota</taxon>
        <taxon>Gammaproteobacteria</taxon>
        <taxon>Alteromonadales</taxon>
        <taxon>Alteromonadaceae</taxon>
        <taxon>Paraglaciecola</taxon>
    </lineage>
</organism>
<protein>
    <submittedName>
        <fullName evidence="1">Uncharacterized protein</fullName>
    </submittedName>
</protein>
<dbReference type="Proteomes" id="UP000006320">
    <property type="component" value="Unassembled WGS sequence"/>
</dbReference>